<protein>
    <recommendedName>
        <fullName evidence="6">Mid2 domain-containing protein</fullName>
    </recommendedName>
</protein>
<dbReference type="STRING" id="913774.A0A0C3GGR7"/>
<keyword evidence="5" id="KW-1185">Reference proteome</keyword>
<evidence type="ECO:0000256" key="1">
    <source>
        <dbReference type="SAM" id="MobiDB-lite"/>
    </source>
</evidence>
<feature type="chain" id="PRO_5002177689" description="Mid2 domain-containing protein" evidence="3">
    <location>
        <begin position="21"/>
        <end position="338"/>
    </location>
</feature>
<dbReference type="OrthoDB" id="3689214at2759"/>
<proteinExistence type="predicted"/>
<feature type="signal peptide" evidence="3">
    <location>
        <begin position="1"/>
        <end position="20"/>
    </location>
</feature>
<name>A0A0C3GGR7_OIDMZ</name>
<keyword evidence="3" id="KW-0732">Signal</keyword>
<keyword evidence="2" id="KW-1133">Transmembrane helix</keyword>
<accession>A0A0C3GGR7</accession>
<keyword evidence="2" id="KW-0812">Transmembrane</keyword>
<feature type="transmembrane region" description="Helical" evidence="2">
    <location>
        <begin position="258"/>
        <end position="281"/>
    </location>
</feature>
<dbReference type="Proteomes" id="UP000054321">
    <property type="component" value="Unassembled WGS sequence"/>
</dbReference>
<organism evidence="4 5">
    <name type="scientific">Oidiodendron maius (strain Zn)</name>
    <dbReference type="NCBI Taxonomy" id="913774"/>
    <lineage>
        <taxon>Eukaryota</taxon>
        <taxon>Fungi</taxon>
        <taxon>Dikarya</taxon>
        <taxon>Ascomycota</taxon>
        <taxon>Pezizomycotina</taxon>
        <taxon>Leotiomycetes</taxon>
        <taxon>Leotiomycetes incertae sedis</taxon>
        <taxon>Myxotrichaceae</taxon>
        <taxon>Oidiodendron</taxon>
    </lineage>
</organism>
<dbReference type="HOGENOM" id="CLU_880282_0_0_1"/>
<reference evidence="4 5" key="1">
    <citation type="submission" date="2014-04" db="EMBL/GenBank/DDBJ databases">
        <authorList>
            <consortium name="DOE Joint Genome Institute"/>
            <person name="Kuo A."/>
            <person name="Martino E."/>
            <person name="Perotto S."/>
            <person name="Kohler A."/>
            <person name="Nagy L.G."/>
            <person name="Floudas D."/>
            <person name="Copeland A."/>
            <person name="Barry K.W."/>
            <person name="Cichocki N."/>
            <person name="Veneault-Fourrey C."/>
            <person name="LaButti K."/>
            <person name="Lindquist E.A."/>
            <person name="Lipzen A."/>
            <person name="Lundell T."/>
            <person name="Morin E."/>
            <person name="Murat C."/>
            <person name="Sun H."/>
            <person name="Tunlid A."/>
            <person name="Henrissat B."/>
            <person name="Grigoriev I.V."/>
            <person name="Hibbett D.S."/>
            <person name="Martin F."/>
            <person name="Nordberg H.P."/>
            <person name="Cantor M.N."/>
            <person name="Hua S.X."/>
        </authorList>
    </citation>
    <scope>NUCLEOTIDE SEQUENCE [LARGE SCALE GENOMIC DNA]</scope>
    <source>
        <strain evidence="4 5">Zn</strain>
    </source>
</reference>
<dbReference type="EMBL" id="KN832887">
    <property type="protein sequence ID" value="KIM95340.1"/>
    <property type="molecule type" value="Genomic_DNA"/>
</dbReference>
<evidence type="ECO:0000313" key="5">
    <source>
        <dbReference type="Proteomes" id="UP000054321"/>
    </source>
</evidence>
<sequence length="338" mass="35700">MFLSMYQLIPVWFLLQRVVAQRIQDNWIAPIGADSDFQQTFINGQVLAVAWEGWNASVVQQYLEETTTVADLWVTSFNFALSPFSQLLIENINIVGPGSYSWTINIDAKDLSASAEYILRFTTPGKNYDDIYVDTYVGVSHIPSPAFIILPGTTTSSSSSSAPPISTSSTQSVPVSNSSPSSSSTANTAESSKSSTSTIATSTSSSTSATTSTLTSTSTIATSTLTSTSAIATSTSGSALDITSTSTTNATTGLKTSAIAGIAVGSAIGGIAATVLLVLAFRRYWRSTPQSSLIRESKDYYALSPRPCTPPLTELATTLPEFATSSNTSELPALYNTR</sequence>
<evidence type="ECO:0008006" key="6">
    <source>
        <dbReference type="Google" id="ProtNLM"/>
    </source>
</evidence>
<dbReference type="AlphaFoldDB" id="A0A0C3GGR7"/>
<feature type="region of interest" description="Disordered" evidence="1">
    <location>
        <begin position="159"/>
        <end position="213"/>
    </location>
</feature>
<dbReference type="InParanoid" id="A0A0C3GGR7"/>
<gene>
    <name evidence="4" type="ORF">OIDMADRAFT_21126</name>
</gene>
<evidence type="ECO:0000256" key="3">
    <source>
        <dbReference type="SAM" id="SignalP"/>
    </source>
</evidence>
<evidence type="ECO:0000256" key="2">
    <source>
        <dbReference type="SAM" id="Phobius"/>
    </source>
</evidence>
<evidence type="ECO:0000313" key="4">
    <source>
        <dbReference type="EMBL" id="KIM95340.1"/>
    </source>
</evidence>
<reference evidence="5" key="2">
    <citation type="submission" date="2015-01" db="EMBL/GenBank/DDBJ databases">
        <title>Evolutionary Origins and Diversification of the Mycorrhizal Mutualists.</title>
        <authorList>
            <consortium name="DOE Joint Genome Institute"/>
            <consortium name="Mycorrhizal Genomics Consortium"/>
            <person name="Kohler A."/>
            <person name="Kuo A."/>
            <person name="Nagy L.G."/>
            <person name="Floudas D."/>
            <person name="Copeland A."/>
            <person name="Barry K.W."/>
            <person name="Cichocki N."/>
            <person name="Veneault-Fourrey C."/>
            <person name="LaButti K."/>
            <person name="Lindquist E.A."/>
            <person name="Lipzen A."/>
            <person name="Lundell T."/>
            <person name="Morin E."/>
            <person name="Murat C."/>
            <person name="Riley R."/>
            <person name="Ohm R."/>
            <person name="Sun H."/>
            <person name="Tunlid A."/>
            <person name="Henrissat B."/>
            <person name="Grigoriev I.V."/>
            <person name="Hibbett D.S."/>
            <person name="Martin F."/>
        </authorList>
    </citation>
    <scope>NUCLEOTIDE SEQUENCE [LARGE SCALE GENOMIC DNA]</scope>
    <source>
        <strain evidence="5">Zn</strain>
    </source>
</reference>
<keyword evidence="2" id="KW-0472">Membrane</keyword>